<reference evidence="1" key="1">
    <citation type="submission" date="2023-10" db="EMBL/GenBank/DDBJ databases">
        <authorList>
            <person name="Chen Y."/>
            <person name="Shah S."/>
            <person name="Dougan E. K."/>
            <person name="Thang M."/>
            <person name="Chan C."/>
        </authorList>
    </citation>
    <scope>NUCLEOTIDE SEQUENCE [LARGE SCALE GENOMIC DNA]</scope>
</reference>
<sequence length="71" mass="8171">ANGRSTYTFCRACDQRIAFRKKTEQEKMQAAAKELAKAKGSELRKNMKQMVSQQLQEWEDEFANSEGADPR</sequence>
<feature type="non-terminal residue" evidence="1">
    <location>
        <position position="71"/>
    </location>
</feature>
<accession>A0ABN9RVP8</accession>
<keyword evidence="2" id="KW-1185">Reference proteome</keyword>
<comment type="caution">
    <text evidence="1">The sequence shown here is derived from an EMBL/GenBank/DDBJ whole genome shotgun (WGS) entry which is preliminary data.</text>
</comment>
<gene>
    <name evidence="1" type="ORF">PCOR1329_LOCUS24136</name>
</gene>
<organism evidence="1 2">
    <name type="scientific">Prorocentrum cordatum</name>
    <dbReference type="NCBI Taxonomy" id="2364126"/>
    <lineage>
        <taxon>Eukaryota</taxon>
        <taxon>Sar</taxon>
        <taxon>Alveolata</taxon>
        <taxon>Dinophyceae</taxon>
        <taxon>Prorocentrales</taxon>
        <taxon>Prorocentraceae</taxon>
        <taxon>Prorocentrum</taxon>
    </lineage>
</organism>
<evidence type="ECO:0000313" key="2">
    <source>
        <dbReference type="Proteomes" id="UP001189429"/>
    </source>
</evidence>
<evidence type="ECO:0000313" key="1">
    <source>
        <dbReference type="EMBL" id="CAK0823430.1"/>
    </source>
</evidence>
<name>A0ABN9RVP8_9DINO</name>
<feature type="non-terminal residue" evidence="1">
    <location>
        <position position="1"/>
    </location>
</feature>
<dbReference type="EMBL" id="CAUYUJ010008268">
    <property type="protein sequence ID" value="CAK0823430.1"/>
    <property type="molecule type" value="Genomic_DNA"/>
</dbReference>
<dbReference type="Proteomes" id="UP001189429">
    <property type="component" value="Unassembled WGS sequence"/>
</dbReference>
<proteinExistence type="predicted"/>
<protein>
    <submittedName>
        <fullName evidence="1">Uncharacterized protein</fullName>
    </submittedName>
</protein>